<evidence type="ECO:0000313" key="2">
    <source>
        <dbReference type="EMBL" id="KAG7377130.1"/>
    </source>
</evidence>
<protein>
    <recommendedName>
        <fullName evidence="4">M96 mating-specific protein family</fullName>
    </recommendedName>
</protein>
<comment type="caution">
    <text evidence="2">The sequence shown here is derived from an EMBL/GenBank/DDBJ whole genome shotgun (WGS) entry which is preliminary data.</text>
</comment>
<gene>
    <name evidence="2" type="ORF">PHYBOEH_001118</name>
</gene>
<name>A0A8T1VA43_9STRA</name>
<dbReference type="EMBL" id="JAGDFL010001210">
    <property type="protein sequence ID" value="KAG7377130.1"/>
    <property type="molecule type" value="Genomic_DNA"/>
</dbReference>
<dbReference type="Proteomes" id="UP000693981">
    <property type="component" value="Unassembled WGS sequence"/>
</dbReference>
<evidence type="ECO:0000256" key="1">
    <source>
        <dbReference type="SAM" id="Coils"/>
    </source>
</evidence>
<reference evidence="2" key="1">
    <citation type="submission" date="2021-02" db="EMBL/GenBank/DDBJ databases">
        <authorList>
            <person name="Palmer J.M."/>
        </authorList>
    </citation>
    <scope>NUCLEOTIDE SEQUENCE</scope>
    <source>
        <strain evidence="2">SCRP23</strain>
    </source>
</reference>
<accession>A0A8T1VA43</accession>
<keyword evidence="3" id="KW-1185">Reference proteome</keyword>
<feature type="coiled-coil region" evidence="1">
    <location>
        <begin position="90"/>
        <end position="124"/>
    </location>
</feature>
<proteinExistence type="predicted"/>
<evidence type="ECO:0000313" key="3">
    <source>
        <dbReference type="Proteomes" id="UP000693981"/>
    </source>
</evidence>
<evidence type="ECO:0008006" key="4">
    <source>
        <dbReference type="Google" id="ProtNLM"/>
    </source>
</evidence>
<dbReference type="AlphaFoldDB" id="A0A8T1VA43"/>
<dbReference type="OrthoDB" id="102950at2759"/>
<organism evidence="2 3">
    <name type="scientific">Phytophthora boehmeriae</name>
    <dbReference type="NCBI Taxonomy" id="109152"/>
    <lineage>
        <taxon>Eukaryota</taxon>
        <taxon>Sar</taxon>
        <taxon>Stramenopiles</taxon>
        <taxon>Oomycota</taxon>
        <taxon>Peronosporomycetes</taxon>
        <taxon>Peronosporales</taxon>
        <taxon>Peronosporaceae</taxon>
        <taxon>Phytophthora</taxon>
    </lineage>
</organism>
<sequence length="427" mass="48209">MSFHATACPEPHLAKELEDFDAVELFVDVDAFISSGDFDSSMLRLSPVASNSQHATEDGFKGDTSYTSEAIRAGITSRKAENAAKRRESRLRVKNARMSLQRQAKELTNQLVRLKQAKKTKQAKADRYRPATHLLWKQIAARELQERQLAEAEQRSLAEVVETRKAYIADLTDQVRKWSKVHQVRNSTKKLCSNADAEDDVLSEDDALCSAYIRELEANYSRIDDVFLECGMASLAEVGATAQSTKASGGDDGVEYYELLTKVPQPSSFREAASTMWKATEKEFFNRNSHECYVISKDPENTVAIKYCETKTRKTGEKVSLTHRFFLRRFVESGRIVHVWKRISEGTRLFRGVHFDETGWSCIRPSSDPMATGAIYEMCQRWTPVRYSSPGSSESVVDQFCEVLQDTSDKIFKDVVSSIQKLSIGNS</sequence>
<keyword evidence="1" id="KW-0175">Coiled coil</keyword>